<feature type="compositionally biased region" description="Acidic residues" evidence="1">
    <location>
        <begin position="279"/>
        <end position="290"/>
    </location>
</feature>
<name>A0A7S0V688_9CRYP</name>
<keyword evidence="2" id="KW-1133">Transmembrane helix</keyword>
<reference evidence="3" key="1">
    <citation type="submission" date="2021-01" db="EMBL/GenBank/DDBJ databases">
        <authorList>
            <person name="Corre E."/>
            <person name="Pelletier E."/>
            <person name="Niang G."/>
            <person name="Scheremetjew M."/>
            <person name="Finn R."/>
            <person name="Kale V."/>
            <person name="Holt S."/>
            <person name="Cochrane G."/>
            <person name="Meng A."/>
            <person name="Brown T."/>
            <person name="Cohen L."/>
        </authorList>
    </citation>
    <scope>NUCLEOTIDE SEQUENCE</scope>
    <source>
        <strain evidence="3">CCMP443</strain>
    </source>
</reference>
<feature type="compositionally biased region" description="Low complexity" evidence="1">
    <location>
        <begin position="170"/>
        <end position="199"/>
    </location>
</feature>
<gene>
    <name evidence="3" type="ORF">HTEP1355_LOCUS1134</name>
</gene>
<evidence type="ECO:0000256" key="2">
    <source>
        <dbReference type="SAM" id="Phobius"/>
    </source>
</evidence>
<protein>
    <recommendedName>
        <fullName evidence="4">Transmembrane protein</fullName>
    </recommendedName>
</protein>
<dbReference type="EMBL" id="HBFN01001847">
    <property type="protein sequence ID" value="CAD8778348.1"/>
    <property type="molecule type" value="Transcribed_RNA"/>
</dbReference>
<evidence type="ECO:0008006" key="4">
    <source>
        <dbReference type="Google" id="ProtNLM"/>
    </source>
</evidence>
<feature type="compositionally biased region" description="Basic and acidic residues" evidence="1">
    <location>
        <begin position="291"/>
        <end position="301"/>
    </location>
</feature>
<feature type="region of interest" description="Disordered" evidence="1">
    <location>
        <begin position="163"/>
        <end position="199"/>
    </location>
</feature>
<evidence type="ECO:0000256" key="1">
    <source>
        <dbReference type="SAM" id="MobiDB-lite"/>
    </source>
</evidence>
<evidence type="ECO:0000313" key="3">
    <source>
        <dbReference type="EMBL" id="CAD8778348.1"/>
    </source>
</evidence>
<sequence length="301" mass="30592">MAYASLPSQEAVAPHSSTYGTALSATRSRQTRAVTLLGTCMGAAALVALAGGLQRGGEQQPQQSELAVSGLKLIPDFMHSQHERTTSDLAASAHSLMDTASGIMQDARSHALAGDLTLPSGLKLATVQSQGGAEQGGGILGTIADDAAKLAPRQAPRFFQGEELAGSGGNATATPAAGGGNATDSAGPAPAAATGEADSAGGKKKILGAAGEEVFGGSNSSFVGFLGFSKKEPSFLGIPFPILMFLGVVCACASCITVGCLVARNTSVLKVNVAKADKGEDDDEEEEEDEKGYYWREQNKD</sequence>
<keyword evidence="2" id="KW-0812">Transmembrane</keyword>
<dbReference type="AlphaFoldDB" id="A0A7S0V688"/>
<feature type="region of interest" description="Disordered" evidence="1">
    <location>
        <begin position="275"/>
        <end position="301"/>
    </location>
</feature>
<organism evidence="3">
    <name type="scientific">Hemiselmis tepida</name>
    <dbReference type="NCBI Taxonomy" id="464990"/>
    <lineage>
        <taxon>Eukaryota</taxon>
        <taxon>Cryptophyceae</taxon>
        <taxon>Cryptomonadales</taxon>
        <taxon>Hemiselmidaceae</taxon>
        <taxon>Hemiselmis</taxon>
    </lineage>
</organism>
<accession>A0A7S0V688</accession>
<keyword evidence="2" id="KW-0472">Membrane</keyword>
<proteinExistence type="predicted"/>
<feature type="transmembrane region" description="Helical" evidence="2">
    <location>
        <begin position="238"/>
        <end position="262"/>
    </location>
</feature>